<organism evidence="1 2">
    <name type="scientific">Eretmocerus hayati</name>
    <dbReference type="NCBI Taxonomy" id="131215"/>
    <lineage>
        <taxon>Eukaryota</taxon>
        <taxon>Metazoa</taxon>
        <taxon>Ecdysozoa</taxon>
        <taxon>Arthropoda</taxon>
        <taxon>Hexapoda</taxon>
        <taxon>Insecta</taxon>
        <taxon>Pterygota</taxon>
        <taxon>Neoptera</taxon>
        <taxon>Endopterygota</taxon>
        <taxon>Hymenoptera</taxon>
        <taxon>Apocrita</taxon>
        <taxon>Proctotrupomorpha</taxon>
        <taxon>Chalcidoidea</taxon>
        <taxon>Aphelinidae</taxon>
        <taxon>Aphelininae</taxon>
        <taxon>Eretmocerus</taxon>
    </lineage>
</organism>
<accession>A0ACC2PNC1</accession>
<comment type="caution">
    <text evidence="1">The sequence shown here is derived from an EMBL/GenBank/DDBJ whole genome shotgun (WGS) entry which is preliminary data.</text>
</comment>
<proteinExistence type="predicted"/>
<protein>
    <submittedName>
        <fullName evidence="1">Uncharacterized protein</fullName>
    </submittedName>
</protein>
<keyword evidence="2" id="KW-1185">Reference proteome</keyword>
<dbReference type="EMBL" id="CM056741">
    <property type="protein sequence ID" value="KAJ8684887.1"/>
    <property type="molecule type" value="Genomic_DNA"/>
</dbReference>
<name>A0ACC2PNC1_9HYME</name>
<evidence type="ECO:0000313" key="2">
    <source>
        <dbReference type="Proteomes" id="UP001239111"/>
    </source>
</evidence>
<sequence length="663" mass="76028">MHLGLCLMMHKNYASRNLIDALPYIGFCTTYEKTLSFEAAICKNPAIYRFLDAYVQLIFDNADHNTNTYDGRRTFHYMGGLVSITPGSSVQTSDHFDRLKQKMPAPVIAATNTIPLVQYTKPNTPDSGLVLRNYPPLPPLKVQSRDFLWFYRKKADSTVPSWNGQMEECTQMKEFFVSRVVPLPFIHHAPTNPSTIFPALLEVERKRIYLKQDKIFVTMDQPLHWKSCKLIEHLVGTKYDMKGKVVPRIGLFHGNQALSGKAYARAINGHRIIQNTLAQLILDFIGFDSDEQQFLNKLIGEIGNDIVRELVEGEQMSKITDKFNDELMSLRDNGPTAQLWVQYFFMIELLEQFIQSERVGGWLNQLWKRKVLPLSAVTSSVKIDDQIQPIDPLLIFQRTTLNMRQSNDMREYLKIKMATFPVSLFDGNGMLKMKKSALDENINQIPGIPFTGDKCFVVDGGMLIHKVIFQANDKLDDILQKFVRYFRDHFTGDITTVPDGYPDETGVYFTKFAERLRRQKMLSSAERIISRETTIVPQRFFANDKNKRRFIEMLDEELTCAGSIVKIGDEDADTLIVETALTLSNADDNVVIVGEDIDLLVYSINAQPMTKFAFSNLASSKYRINSLHREVSDTSHCNSMLHSYMLSRVQIQHLAFRMRGRKK</sequence>
<gene>
    <name evidence="1" type="ORF">QAD02_020680</name>
</gene>
<reference evidence="1" key="1">
    <citation type="submission" date="2023-04" db="EMBL/GenBank/DDBJ databases">
        <title>A chromosome-level genome assembly of the parasitoid wasp Eretmocerus hayati.</title>
        <authorList>
            <person name="Zhong Y."/>
            <person name="Liu S."/>
            <person name="Liu Y."/>
        </authorList>
    </citation>
    <scope>NUCLEOTIDE SEQUENCE</scope>
    <source>
        <strain evidence="1">ZJU_SS_LIU_2023</strain>
    </source>
</reference>
<dbReference type="Proteomes" id="UP001239111">
    <property type="component" value="Chromosome 1"/>
</dbReference>
<evidence type="ECO:0000313" key="1">
    <source>
        <dbReference type="EMBL" id="KAJ8684887.1"/>
    </source>
</evidence>